<evidence type="ECO:0000256" key="3">
    <source>
        <dbReference type="ARBA" id="ARBA00022827"/>
    </source>
</evidence>
<reference evidence="7" key="2">
    <citation type="submission" date="2020-09" db="EMBL/GenBank/DDBJ databases">
        <authorList>
            <person name="Sun Q."/>
            <person name="Zhou Y."/>
        </authorList>
    </citation>
    <scope>NUCLEOTIDE SEQUENCE</scope>
    <source>
        <strain evidence="7">CGMCC 4.3508</strain>
    </source>
</reference>
<sequence length="449" mass="48348">MAVPDVEDHTDRTTGPQRVVIVGSGFAGFTCARELCRVLAKQDRDIEVVLVTPNDYMLYTPLLPDVAGGLIDPRFVAVSLVDALPRVRLVVATVESIDLDGRTITVTSEHHTPRTLFWDRLVLTPGSVTRLFDVPGLAEHGRGLKTVAEALYLREQLLRQLELADHEGDRDLRRARRTVVVVGASYAGTELTAQLRALADTYAKRRGFDPAEIRFVLLDTADRVMPEVGEKLSDKVLAVLRDRGIDIRLGTSLKELAGDHVVLTDDTTVATYTVAWVTGVTGAPVLGTLGLPMERGRLTVDVHLQVPGHPDVFAAGDAAAVPDLTKPGTITPPTAQHATRQGKILARNVAAGLGIGTQAAYKHRDMGLVVDLGPGFAVADPMGVRLSGFPAKVVTRAYHIYALPRGINRWAITVTYLTNAVMPRPLTLLGLVGPEEASFGSSEGIPERG</sequence>
<dbReference type="PRINTS" id="PR00411">
    <property type="entry name" value="PNDRDTASEI"/>
</dbReference>
<accession>A0A917VXT2</accession>
<dbReference type="PANTHER" id="PTHR43706:SF45">
    <property type="entry name" value="NADH DEHYDROGENASE-LIKE PROTEIN RV1812C"/>
    <property type="match status" value="1"/>
</dbReference>
<proteinExistence type="inferred from homology"/>
<evidence type="ECO:0000256" key="5">
    <source>
        <dbReference type="ARBA" id="ARBA00023027"/>
    </source>
</evidence>
<evidence type="ECO:0000256" key="1">
    <source>
        <dbReference type="ARBA" id="ARBA00005272"/>
    </source>
</evidence>
<evidence type="ECO:0000259" key="6">
    <source>
        <dbReference type="Pfam" id="PF07992"/>
    </source>
</evidence>
<dbReference type="InterPro" id="IPR036188">
    <property type="entry name" value="FAD/NAD-bd_sf"/>
</dbReference>
<keyword evidence="5" id="KW-0520">NAD</keyword>
<gene>
    <name evidence="7" type="ORF">GCM10011588_53660</name>
</gene>
<dbReference type="Gene3D" id="3.50.50.100">
    <property type="match status" value="1"/>
</dbReference>
<evidence type="ECO:0000256" key="2">
    <source>
        <dbReference type="ARBA" id="ARBA00022630"/>
    </source>
</evidence>
<evidence type="ECO:0000313" key="7">
    <source>
        <dbReference type="EMBL" id="GGL32096.1"/>
    </source>
</evidence>
<dbReference type="AlphaFoldDB" id="A0A917VXT2"/>
<dbReference type="InterPro" id="IPR045024">
    <property type="entry name" value="NDH-2"/>
</dbReference>
<dbReference type="EMBL" id="BMMH01000013">
    <property type="protein sequence ID" value="GGL32096.1"/>
    <property type="molecule type" value="Genomic_DNA"/>
</dbReference>
<reference evidence="7" key="1">
    <citation type="journal article" date="2014" name="Int. J. Syst. Evol. Microbiol.">
        <title>Complete genome sequence of Corynebacterium casei LMG S-19264T (=DSM 44701T), isolated from a smear-ripened cheese.</title>
        <authorList>
            <consortium name="US DOE Joint Genome Institute (JGI-PGF)"/>
            <person name="Walter F."/>
            <person name="Albersmeier A."/>
            <person name="Kalinowski J."/>
            <person name="Ruckert C."/>
        </authorList>
    </citation>
    <scope>NUCLEOTIDE SEQUENCE</scope>
    <source>
        <strain evidence="7">CGMCC 4.3508</strain>
    </source>
</reference>
<evidence type="ECO:0000313" key="8">
    <source>
        <dbReference type="Proteomes" id="UP000638263"/>
    </source>
</evidence>
<comment type="caution">
    <text evidence="7">The sequence shown here is derived from an EMBL/GenBank/DDBJ whole genome shotgun (WGS) entry which is preliminary data.</text>
</comment>
<dbReference type="Pfam" id="PF07992">
    <property type="entry name" value="Pyr_redox_2"/>
    <property type="match status" value="1"/>
</dbReference>
<dbReference type="PRINTS" id="PR00368">
    <property type="entry name" value="FADPNR"/>
</dbReference>
<protein>
    <submittedName>
        <fullName evidence="7">Dehydrogenase</fullName>
    </submittedName>
</protein>
<organism evidence="7 8">
    <name type="scientific">Nocardia jinanensis</name>
    <dbReference type="NCBI Taxonomy" id="382504"/>
    <lineage>
        <taxon>Bacteria</taxon>
        <taxon>Bacillati</taxon>
        <taxon>Actinomycetota</taxon>
        <taxon>Actinomycetes</taxon>
        <taxon>Mycobacteriales</taxon>
        <taxon>Nocardiaceae</taxon>
        <taxon>Nocardia</taxon>
    </lineage>
</organism>
<feature type="domain" description="FAD/NAD(P)-binding" evidence="6">
    <location>
        <begin position="18"/>
        <end position="342"/>
    </location>
</feature>
<keyword evidence="4" id="KW-0560">Oxidoreductase</keyword>
<name>A0A917VXT2_9NOCA</name>
<keyword evidence="2" id="KW-0285">Flavoprotein</keyword>
<dbReference type="InterPro" id="IPR023753">
    <property type="entry name" value="FAD/NAD-binding_dom"/>
</dbReference>
<dbReference type="Proteomes" id="UP000638263">
    <property type="component" value="Unassembled WGS sequence"/>
</dbReference>
<dbReference type="PANTHER" id="PTHR43706">
    <property type="entry name" value="NADH DEHYDROGENASE"/>
    <property type="match status" value="1"/>
</dbReference>
<dbReference type="GO" id="GO:0003954">
    <property type="term" value="F:NADH dehydrogenase activity"/>
    <property type="evidence" value="ECO:0007669"/>
    <property type="project" value="InterPro"/>
</dbReference>
<keyword evidence="8" id="KW-1185">Reference proteome</keyword>
<keyword evidence="3" id="KW-0274">FAD</keyword>
<dbReference type="SUPFAM" id="SSF51905">
    <property type="entry name" value="FAD/NAD(P)-binding domain"/>
    <property type="match status" value="1"/>
</dbReference>
<evidence type="ECO:0000256" key="4">
    <source>
        <dbReference type="ARBA" id="ARBA00023002"/>
    </source>
</evidence>
<comment type="similarity">
    <text evidence="1">Belongs to the NADH dehydrogenase family.</text>
</comment>